<evidence type="ECO:0000313" key="2">
    <source>
        <dbReference type="EMBL" id="MBM7125077.1"/>
    </source>
</evidence>
<keyword evidence="3" id="KW-1185">Reference proteome</keyword>
<evidence type="ECO:0000256" key="1">
    <source>
        <dbReference type="SAM" id="MobiDB-lite"/>
    </source>
</evidence>
<proteinExistence type="predicted"/>
<name>A0ABS2K1F1_9GAMM</name>
<dbReference type="RefSeq" id="WP_204680734.1">
    <property type="nucleotide sequence ID" value="NZ_BSNR01000018.1"/>
</dbReference>
<accession>A0ABS2K1F1</accession>
<protein>
    <submittedName>
        <fullName evidence="2">Uncharacterized protein</fullName>
    </submittedName>
</protein>
<organism evidence="2 3">
    <name type="scientific">Dyella flava</name>
    <dbReference type="NCBI Taxonomy" id="1920170"/>
    <lineage>
        <taxon>Bacteria</taxon>
        <taxon>Pseudomonadati</taxon>
        <taxon>Pseudomonadota</taxon>
        <taxon>Gammaproteobacteria</taxon>
        <taxon>Lysobacterales</taxon>
        <taxon>Rhodanobacteraceae</taxon>
        <taxon>Dyella</taxon>
    </lineage>
</organism>
<dbReference type="Proteomes" id="UP001430149">
    <property type="component" value="Unassembled WGS sequence"/>
</dbReference>
<comment type="caution">
    <text evidence="2">The sequence shown here is derived from an EMBL/GenBank/DDBJ whole genome shotgun (WGS) entry which is preliminary data.</text>
</comment>
<gene>
    <name evidence="2" type="ORF">ISP19_06745</name>
</gene>
<sequence>MTLAARAGWQFASASVIKKTSNSDEMRRFRLAFLSHILCVGALKLSRHVVKKRVMKNRKTEKLPRKSGYAEPHPQTSKRDTQTPDADTPHEPQNVPERKPLPSNG</sequence>
<evidence type="ECO:0000313" key="3">
    <source>
        <dbReference type="Proteomes" id="UP001430149"/>
    </source>
</evidence>
<feature type="region of interest" description="Disordered" evidence="1">
    <location>
        <begin position="52"/>
        <end position="105"/>
    </location>
</feature>
<dbReference type="EMBL" id="JADIKE010000031">
    <property type="protein sequence ID" value="MBM7125077.1"/>
    <property type="molecule type" value="Genomic_DNA"/>
</dbReference>
<reference evidence="2" key="1">
    <citation type="submission" date="2020-10" db="EMBL/GenBank/DDBJ databases">
        <title>Phylogeny of dyella-like bacteria.</title>
        <authorList>
            <person name="Fu J."/>
        </authorList>
    </citation>
    <scope>NUCLEOTIDE SEQUENCE</scope>
    <source>
        <strain evidence="2">DHOC52</strain>
    </source>
</reference>
<feature type="compositionally biased region" description="Basic and acidic residues" evidence="1">
    <location>
        <begin position="77"/>
        <end position="105"/>
    </location>
</feature>